<comment type="caution">
    <text evidence="8">The sequence shown here is derived from an EMBL/GenBank/DDBJ whole genome shotgun (WGS) entry which is preliminary data.</text>
</comment>
<evidence type="ECO:0000313" key="8">
    <source>
        <dbReference type="EMBL" id="CAI6100533.1"/>
    </source>
</evidence>
<dbReference type="Gene3D" id="3.50.50.60">
    <property type="entry name" value="FAD/NAD(P)-binding domain"/>
    <property type="match status" value="1"/>
</dbReference>
<dbReference type="GO" id="GO:0071949">
    <property type="term" value="F:FAD binding"/>
    <property type="evidence" value="ECO:0007669"/>
    <property type="project" value="InterPro"/>
</dbReference>
<keyword evidence="2" id="KW-0285">Flavoprotein</keyword>
<accession>A0AA35QED8</accession>
<feature type="transmembrane region" description="Helical" evidence="6">
    <location>
        <begin position="7"/>
        <end position="28"/>
    </location>
</feature>
<dbReference type="Gene3D" id="3.40.30.120">
    <property type="match status" value="1"/>
</dbReference>
<name>A0AA35QED8_9HYPO</name>
<protein>
    <recommendedName>
        <fullName evidence="7">FAD-binding domain-containing protein</fullName>
    </recommendedName>
</protein>
<evidence type="ECO:0000256" key="4">
    <source>
        <dbReference type="ARBA" id="ARBA00023002"/>
    </source>
</evidence>
<evidence type="ECO:0000256" key="1">
    <source>
        <dbReference type="ARBA" id="ARBA00001974"/>
    </source>
</evidence>
<evidence type="ECO:0000256" key="2">
    <source>
        <dbReference type="ARBA" id="ARBA00022630"/>
    </source>
</evidence>
<dbReference type="GO" id="GO:0016709">
    <property type="term" value="F:oxidoreductase activity, acting on paired donors, with incorporation or reduction of molecular oxygen, NAD(P)H as one donor, and incorporation of one atom of oxygen"/>
    <property type="evidence" value="ECO:0007669"/>
    <property type="project" value="UniProtKB-ARBA"/>
</dbReference>
<organism evidence="8 9">
    <name type="scientific">Clonostachys chloroleuca</name>
    <dbReference type="NCBI Taxonomy" id="1926264"/>
    <lineage>
        <taxon>Eukaryota</taxon>
        <taxon>Fungi</taxon>
        <taxon>Dikarya</taxon>
        <taxon>Ascomycota</taxon>
        <taxon>Pezizomycotina</taxon>
        <taxon>Sordariomycetes</taxon>
        <taxon>Hypocreomycetidae</taxon>
        <taxon>Hypocreales</taxon>
        <taxon>Bionectriaceae</taxon>
        <taxon>Clonostachys</taxon>
    </lineage>
</organism>
<dbReference type="Pfam" id="PF01494">
    <property type="entry name" value="FAD_binding_3"/>
    <property type="match status" value="1"/>
</dbReference>
<feature type="domain" description="FAD-binding" evidence="7">
    <location>
        <begin position="7"/>
        <end position="370"/>
    </location>
</feature>
<gene>
    <name evidence="8" type="ORF">CCHLO57077_00015463</name>
</gene>
<keyword evidence="6" id="KW-0472">Membrane</keyword>
<dbReference type="EMBL" id="CABFNP030001344">
    <property type="protein sequence ID" value="CAI6100533.1"/>
    <property type="molecule type" value="Genomic_DNA"/>
</dbReference>
<dbReference type="InterPro" id="IPR002938">
    <property type="entry name" value="FAD-bd"/>
</dbReference>
<dbReference type="Gene3D" id="3.30.9.10">
    <property type="entry name" value="D-Amino Acid Oxidase, subunit A, domain 2"/>
    <property type="match status" value="1"/>
</dbReference>
<dbReference type="SUPFAM" id="SSF51905">
    <property type="entry name" value="FAD/NAD(P)-binding domain"/>
    <property type="match status" value="1"/>
</dbReference>
<dbReference type="PRINTS" id="PR00420">
    <property type="entry name" value="RNGMNOXGNASE"/>
</dbReference>
<keyword evidence="6" id="KW-0812">Transmembrane</keyword>
<evidence type="ECO:0000256" key="3">
    <source>
        <dbReference type="ARBA" id="ARBA00022827"/>
    </source>
</evidence>
<keyword evidence="3" id="KW-0274">FAD</keyword>
<reference evidence="8" key="1">
    <citation type="submission" date="2023-01" db="EMBL/GenBank/DDBJ databases">
        <authorList>
            <person name="Piombo E."/>
        </authorList>
    </citation>
    <scope>NUCLEOTIDE SEQUENCE</scope>
</reference>
<sequence length="558" mass="61189">MAQSHDYPVIVIGGSLVGLSAALFLSHWNVPVVVLERHPSSALHPRAVGYTARTIEMLKTVGVSEDLKGIMWKGGPPKRVVVESLSGKWENEVAWTEKKTASAPPSSEKRDKEAPKGPPPGPVYSHVQGVAVAQDIIEPVLRTHATRLGAELRLGHKVLDWTQDDQGVTVMATNPDGTEYSLRGQYLVACDGARSPVREKLGIKRQGVGILRALRSILFKCPRINHYLDHGYSQFQIQNGEFEAFMTTYGEGRWMLAWSDGTTEDINSPETKLGLIRKATGLPELTVDDVEFITTGQWDIGGLVADKYSSGRVFLAGDAVHALPPNRAGFGANTGIADVHNLAWKLASVLQGKSRTEILETYTQERQPVAVVRHDQIFARQDYRRYAKDLEWPGKDAEILDDNALEFGQIYHSNGILGSGENLPLAKVPTEWKAQPGTRAAHVFLRKDGETISTLDLFGTEWVVISSDEGWQQPVESAAKSLGITVKFACVGKDIVEEVEGKFNDVYGLSENGAALVRPDGVIAWKVIEKLDEPVKALTEALSKASYATIATKRFTTY</sequence>
<keyword evidence="6" id="KW-1133">Transmembrane helix</keyword>
<comment type="cofactor">
    <cofactor evidence="1">
        <name>FAD</name>
        <dbReference type="ChEBI" id="CHEBI:57692"/>
    </cofactor>
</comment>
<evidence type="ECO:0000259" key="7">
    <source>
        <dbReference type="Pfam" id="PF01494"/>
    </source>
</evidence>
<keyword evidence="4" id="KW-0560">Oxidoreductase</keyword>
<evidence type="ECO:0000313" key="9">
    <source>
        <dbReference type="Proteomes" id="UP001160390"/>
    </source>
</evidence>
<dbReference type="InterPro" id="IPR050641">
    <property type="entry name" value="RIFMO-like"/>
</dbReference>
<dbReference type="PANTHER" id="PTHR43004">
    <property type="entry name" value="TRK SYSTEM POTASSIUM UPTAKE PROTEIN"/>
    <property type="match status" value="1"/>
</dbReference>
<dbReference type="PANTHER" id="PTHR43004:SF19">
    <property type="entry name" value="BINDING MONOOXYGENASE, PUTATIVE (JCVI)-RELATED"/>
    <property type="match status" value="1"/>
</dbReference>
<dbReference type="Pfam" id="PF21274">
    <property type="entry name" value="Rng_hyd_C"/>
    <property type="match status" value="1"/>
</dbReference>
<dbReference type="InterPro" id="IPR036188">
    <property type="entry name" value="FAD/NAD-bd_sf"/>
</dbReference>
<evidence type="ECO:0000256" key="5">
    <source>
        <dbReference type="SAM" id="MobiDB-lite"/>
    </source>
</evidence>
<dbReference type="AlphaFoldDB" id="A0AA35QED8"/>
<keyword evidence="9" id="KW-1185">Reference proteome</keyword>
<dbReference type="Proteomes" id="UP001160390">
    <property type="component" value="Unassembled WGS sequence"/>
</dbReference>
<proteinExistence type="predicted"/>
<evidence type="ECO:0000256" key="6">
    <source>
        <dbReference type="SAM" id="Phobius"/>
    </source>
</evidence>
<feature type="region of interest" description="Disordered" evidence="5">
    <location>
        <begin position="96"/>
        <end position="124"/>
    </location>
</feature>